<proteinExistence type="predicted"/>
<evidence type="ECO:0000313" key="4">
    <source>
        <dbReference type="Proteomes" id="UP000138315"/>
    </source>
</evidence>
<reference evidence="1 4" key="2">
    <citation type="journal article" date="2015" name="Oncotarget">
        <title>Insights into the role of immunosenescence during varicella zoster virus infection (shingles) in the aging cell model.</title>
        <authorList>
            <person name="Kim J.A."/>
            <person name="Park S.K."/>
            <person name="Kumar M."/>
            <person name="Lee C.H."/>
            <person name="Shin O.S."/>
        </authorList>
    </citation>
    <scope>NUCLEOTIDE SEQUENCE [LARGE SCALE GENOMIC DNA]</scope>
    <source>
        <strain evidence="1">YC03</strain>
    </source>
</reference>
<evidence type="ECO:0000313" key="1">
    <source>
        <dbReference type="EMBL" id="AIJ28651.1"/>
    </source>
</evidence>
<accession>A0A076NAF6</accession>
<gene>
    <name evidence="2" type="primary">ORF57</name>
</gene>
<organismHost>
    <name type="scientific">Homo sapiens</name>
    <name type="common">Human</name>
    <dbReference type="NCBI Taxonomy" id="9606"/>
</organismHost>
<organism evidence="1 4">
    <name type="scientific">Human herpesvirus 3</name>
    <name type="common">HHV-3</name>
    <name type="synonym">Varicella-zoster virus</name>
    <dbReference type="NCBI Taxonomy" id="10335"/>
    <lineage>
        <taxon>Viruses</taxon>
        <taxon>Duplodnaviria</taxon>
        <taxon>Heunggongvirae</taxon>
        <taxon>Peploviricota</taxon>
        <taxon>Herviviricetes</taxon>
        <taxon>Herpesvirales</taxon>
        <taxon>Orthoherpesviridae</taxon>
        <taxon>Alphaherpesvirinae</taxon>
        <taxon>Varicellovirus</taxon>
        <taxon>Varicellovirus humanalpha3</taxon>
    </lineage>
</organism>
<dbReference type="Proteomes" id="UP000138315">
    <property type="component" value="Genome"/>
</dbReference>
<protein>
    <submittedName>
        <fullName evidence="1">ORF57</fullName>
    </submittedName>
</protein>
<reference evidence="2" key="3">
    <citation type="journal article" date="2016" name="Virology">
        <title>Analysis of single nucleotide polymorphism among Varicella-Zoster Virus and identification of vaccine-specific sites.</title>
        <authorList>
            <person name="Jeon J.S."/>
            <person name="Won Y.H."/>
            <person name="Kim I.K."/>
            <person name="Ahn J.H."/>
            <person name="Shin O.S."/>
            <person name="Kim J.H."/>
            <person name="Lee C.H."/>
        </authorList>
    </citation>
    <scope>NUCLEOTIDE SEQUENCE</scope>
    <source>
        <strain evidence="2">YC03</strain>
    </source>
</reference>
<dbReference type="EMBL" id="KU926321">
    <property type="protein sequence ID" value="ANS13668.1"/>
    <property type="molecule type" value="Genomic_DNA"/>
</dbReference>
<dbReference type="EMBL" id="KU926322">
    <property type="protein sequence ID" value="ANS13742.1"/>
    <property type="molecule type" value="Genomic_DNA"/>
</dbReference>
<name>A0A076NAF6_HHV3</name>
<dbReference type="EMBL" id="KJ808816">
    <property type="protein sequence ID" value="AIJ28651.1"/>
    <property type="molecule type" value="Genomic_DNA"/>
</dbReference>
<sequence>MDVRERNVFGNASVATPGEHQKFVRELILSGHNNAVLQTYTGKWSDCRKHGKSVMYNTGEARHPTCKAPQR</sequence>
<evidence type="ECO:0000313" key="3">
    <source>
        <dbReference type="EMBL" id="QCA47720.1"/>
    </source>
</evidence>
<evidence type="ECO:0000313" key="2">
    <source>
        <dbReference type="EMBL" id="ANS13668.1"/>
    </source>
</evidence>
<reference evidence="1" key="1">
    <citation type="submission" date="2014-05" db="EMBL/GenBank/DDBJ databases">
        <title>Molecular Analysis of Varicella-Zoster Viruses Isolated from Korean Patients.</title>
        <authorList>
            <person name="Kim J.I."/>
            <person name="Ji G.Y."/>
            <person name="Park H.S."/>
            <person name="Lee C.H."/>
        </authorList>
    </citation>
    <scope>NUCLEOTIDE SEQUENCE</scope>
    <source>
        <strain evidence="1">YC03</strain>
    </source>
</reference>
<dbReference type="EMBL" id="MH709377">
    <property type="protein sequence ID" value="QCA47720.1"/>
    <property type="molecule type" value="Genomic_DNA"/>
</dbReference>
<reference evidence="3" key="4">
    <citation type="submission" date="2018-08" db="EMBL/GenBank/DDBJ databases">
        <title>Analysis of the reiteration regions (R1 to R5) of varicella-zoster virus.</title>
        <authorList>
            <person name="Depledge D.P."/>
            <person name="Jensen N.J."/>
            <person name="Breuer J."/>
            <person name="Schmid S."/>
        </authorList>
    </citation>
    <scope>NUCLEOTIDE SEQUENCE</scope>
    <source>
        <strain evidence="3">KPZ13-382</strain>
    </source>
</reference>